<dbReference type="PANTHER" id="PTHR48055">
    <property type="entry name" value="LEUCINE-RICH REPEAT RECEPTOR PROTEIN KINASE EMS1"/>
    <property type="match status" value="1"/>
</dbReference>
<evidence type="ECO:0000256" key="8">
    <source>
        <dbReference type="ARBA" id="ARBA00023170"/>
    </source>
</evidence>
<feature type="domain" description="Protein kinase" evidence="12">
    <location>
        <begin position="130"/>
        <end position="435"/>
    </location>
</feature>
<proteinExistence type="predicted"/>
<reference evidence="14" key="1">
    <citation type="journal article" date="2016" name="Nature">
        <title>The genome of the seagrass Zostera marina reveals angiosperm adaptation to the sea.</title>
        <authorList>
            <person name="Olsen J.L."/>
            <person name="Rouze P."/>
            <person name="Verhelst B."/>
            <person name="Lin Y.-C."/>
            <person name="Bayer T."/>
            <person name="Collen J."/>
            <person name="Dattolo E."/>
            <person name="De Paoli E."/>
            <person name="Dittami S."/>
            <person name="Maumus F."/>
            <person name="Michel G."/>
            <person name="Kersting A."/>
            <person name="Lauritano C."/>
            <person name="Lohaus R."/>
            <person name="Toepel M."/>
            <person name="Tonon T."/>
            <person name="Vanneste K."/>
            <person name="Amirebrahimi M."/>
            <person name="Brakel J."/>
            <person name="Bostroem C."/>
            <person name="Chovatia M."/>
            <person name="Grimwood J."/>
            <person name="Jenkins J.W."/>
            <person name="Jueterbock A."/>
            <person name="Mraz A."/>
            <person name="Stam W.T."/>
            <person name="Tice H."/>
            <person name="Bornberg-Bauer E."/>
            <person name="Green P.J."/>
            <person name="Pearson G.A."/>
            <person name="Procaccini G."/>
            <person name="Duarte C.M."/>
            <person name="Schmutz J."/>
            <person name="Reusch T.B.H."/>
            <person name="Van de Peer Y."/>
        </authorList>
    </citation>
    <scope>NUCLEOTIDE SEQUENCE [LARGE SCALE GENOMIC DNA]</scope>
    <source>
        <strain evidence="14">cv. Finnish</strain>
    </source>
</reference>
<dbReference type="FunFam" id="1.10.510.10:FF:000479">
    <property type="entry name" value="Leucine-rich repeat receptor-like protein kinase"/>
    <property type="match status" value="1"/>
</dbReference>
<dbReference type="SUPFAM" id="SSF56112">
    <property type="entry name" value="Protein kinase-like (PK-like)"/>
    <property type="match status" value="1"/>
</dbReference>
<dbReference type="Gene3D" id="1.10.510.10">
    <property type="entry name" value="Transferase(Phosphotransferase) domain 1"/>
    <property type="match status" value="1"/>
</dbReference>
<evidence type="ECO:0000256" key="6">
    <source>
        <dbReference type="ARBA" id="ARBA00022989"/>
    </source>
</evidence>
<evidence type="ECO:0000313" key="13">
    <source>
        <dbReference type="EMBL" id="KMZ74637.1"/>
    </source>
</evidence>
<dbReference type="InterPro" id="IPR000719">
    <property type="entry name" value="Prot_kinase_dom"/>
</dbReference>
<keyword evidence="2" id="KW-0433">Leucine-rich repeat</keyword>
<comment type="subcellular location">
    <subcellularLocation>
        <location evidence="1">Membrane</location>
        <topology evidence="1">Single-pass membrane protein</topology>
    </subcellularLocation>
</comment>
<keyword evidence="9" id="KW-0325">Glycoprotein</keyword>
<evidence type="ECO:0000256" key="3">
    <source>
        <dbReference type="ARBA" id="ARBA00022692"/>
    </source>
</evidence>
<name>A0A0K9Q2C8_ZOSMR</name>
<dbReference type="PANTHER" id="PTHR48055:SF22">
    <property type="entry name" value="LEUCINE-RICH REPEAT RECEPTOR-LIKE SERINE_THREONINE_TYROSINE-PROTEIN KINASE SOBIR1"/>
    <property type="match status" value="1"/>
</dbReference>
<keyword evidence="3 10" id="KW-0812">Transmembrane</keyword>
<comment type="caution">
    <text evidence="13">The sequence shown here is derived from an EMBL/GenBank/DDBJ whole genome shotgun (WGS) entry which is preliminary data.</text>
</comment>
<dbReference type="AlphaFoldDB" id="A0A0K9Q2C8"/>
<dbReference type="PROSITE" id="PS00108">
    <property type="entry name" value="PROTEIN_KINASE_ST"/>
    <property type="match status" value="1"/>
</dbReference>
<gene>
    <name evidence="13" type="ORF">ZOSMA_124G00280</name>
</gene>
<organism evidence="13 14">
    <name type="scientific">Zostera marina</name>
    <name type="common">Eelgrass</name>
    <dbReference type="NCBI Taxonomy" id="29655"/>
    <lineage>
        <taxon>Eukaryota</taxon>
        <taxon>Viridiplantae</taxon>
        <taxon>Streptophyta</taxon>
        <taxon>Embryophyta</taxon>
        <taxon>Tracheophyta</taxon>
        <taxon>Spermatophyta</taxon>
        <taxon>Magnoliopsida</taxon>
        <taxon>Liliopsida</taxon>
        <taxon>Zosteraceae</taxon>
        <taxon>Zostera</taxon>
    </lineage>
</organism>
<evidence type="ECO:0000256" key="10">
    <source>
        <dbReference type="SAM" id="Phobius"/>
    </source>
</evidence>
<keyword evidence="13" id="KW-0808">Transferase</keyword>
<keyword evidence="13" id="KW-0418">Kinase</keyword>
<evidence type="ECO:0000256" key="7">
    <source>
        <dbReference type="ARBA" id="ARBA00023136"/>
    </source>
</evidence>
<evidence type="ECO:0000256" key="1">
    <source>
        <dbReference type="ARBA" id="ARBA00004167"/>
    </source>
</evidence>
<keyword evidence="5" id="KW-0677">Repeat</keyword>
<accession>A0A0K9Q2C8</accession>
<keyword evidence="7 10" id="KW-0472">Membrane</keyword>
<dbReference type="GO" id="GO:0005524">
    <property type="term" value="F:ATP binding"/>
    <property type="evidence" value="ECO:0007669"/>
    <property type="project" value="InterPro"/>
</dbReference>
<dbReference type="OrthoDB" id="4062651at2759"/>
<dbReference type="GO" id="GO:0004674">
    <property type="term" value="F:protein serine/threonine kinase activity"/>
    <property type="evidence" value="ECO:0000318"/>
    <property type="project" value="GO_Central"/>
</dbReference>
<dbReference type="GO" id="GO:0016020">
    <property type="term" value="C:membrane"/>
    <property type="evidence" value="ECO:0000318"/>
    <property type="project" value="GO_Central"/>
</dbReference>
<sequence>MADVKSILPILTFFLLFVVVYATTALQNVDKGGDFAMFQPLGRRILETSTSKNSTTTSHHNRTRKIWTWIVGFLVGIIVGVISGFITSAFFRLVMNFIKGRFLNLTGPAIYSPLIKKTDDLKFLENENGVEGLEIIGSGGCGEVYRAMLPGTEGNPGTVIAVKKIKKQQISDPTTYTSGSVEESKLLEKGVRQLRSEINTVGHIRHRNLVPLLAHVARPDCNYLIYEYMKNGSLQDMLKKTVDGTQELPWPTRLRIAQGVAAGLEYLHTQHSPRIIHRDLKPANILLDDDLEAKITDFGLAKAIPDANTHMTTSNVAGTVGYIAPEYHQMLKFTDKCDVYSFGVILAVLVVGKMPSDEYFWNEGVGIVMWLRNIMQSGEGSVEVVEAVDVNLRGNGFEEEMALVLKIACFCTSDDPKERPNSKDIRCMLNQIKHR</sequence>
<keyword evidence="14" id="KW-1185">Reference proteome</keyword>
<keyword evidence="6 10" id="KW-1133">Transmembrane helix</keyword>
<dbReference type="Gene3D" id="3.30.200.20">
    <property type="entry name" value="Phosphorylase Kinase, domain 1"/>
    <property type="match status" value="1"/>
</dbReference>
<dbReference type="Proteomes" id="UP000036987">
    <property type="component" value="Unassembled WGS sequence"/>
</dbReference>
<feature type="chain" id="PRO_5005528230" evidence="11">
    <location>
        <begin position="23"/>
        <end position="435"/>
    </location>
</feature>
<keyword evidence="8 13" id="KW-0675">Receptor</keyword>
<dbReference type="STRING" id="29655.A0A0K9Q2C8"/>
<evidence type="ECO:0000256" key="5">
    <source>
        <dbReference type="ARBA" id="ARBA00022737"/>
    </source>
</evidence>
<evidence type="ECO:0000256" key="4">
    <source>
        <dbReference type="ARBA" id="ARBA00022729"/>
    </source>
</evidence>
<evidence type="ECO:0000256" key="2">
    <source>
        <dbReference type="ARBA" id="ARBA00022614"/>
    </source>
</evidence>
<keyword evidence="4 11" id="KW-0732">Signal</keyword>
<dbReference type="Pfam" id="PF00069">
    <property type="entry name" value="Pkinase"/>
    <property type="match status" value="1"/>
</dbReference>
<evidence type="ECO:0000313" key="14">
    <source>
        <dbReference type="Proteomes" id="UP000036987"/>
    </source>
</evidence>
<evidence type="ECO:0000256" key="9">
    <source>
        <dbReference type="ARBA" id="ARBA00023180"/>
    </source>
</evidence>
<feature type="transmembrane region" description="Helical" evidence="10">
    <location>
        <begin position="66"/>
        <end position="91"/>
    </location>
</feature>
<dbReference type="CDD" id="cd14066">
    <property type="entry name" value="STKc_IRAK"/>
    <property type="match status" value="1"/>
</dbReference>
<feature type="signal peptide" evidence="11">
    <location>
        <begin position="1"/>
        <end position="22"/>
    </location>
</feature>
<dbReference type="InterPro" id="IPR008271">
    <property type="entry name" value="Ser/Thr_kinase_AS"/>
</dbReference>
<evidence type="ECO:0000259" key="12">
    <source>
        <dbReference type="PROSITE" id="PS50011"/>
    </source>
</evidence>
<protein>
    <submittedName>
        <fullName evidence="13">Receptor-like protein kinase</fullName>
    </submittedName>
</protein>
<dbReference type="PROSITE" id="PS50011">
    <property type="entry name" value="PROTEIN_KINASE_DOM"/>
    <property type="match status" value="1"/>
</dbReference>
<dbReference type="OMA" id="SRPECHY"/>
<evidence type="ECO:0000256" key="11">
    <source>
        <dbReference type="SAM" id="SignalP"/>
    </source>
</evidence>
<dbReference type="InterPro" id="IPR051564">
    <property type="entry name" value="LRR_receptor-like_kinase"/>
</dbReference>
<dbReference type="SMART" id="SM00220">
    <property type="entry name" value="S_TKc"/>
    <property type="match status" value="1"/>
</dbReference>
<dbReference type="InterPro" id="IPR011009">
    <property type="entry name" value="Kinase-like_dom_sf"/>
</dbReference>
<dbReference type="EMBL" id="LFYR01000265">
    <property type="protein sequence ID" value="KMZ74637.1"/>
    <property type="molecule type" value="Genomic_DNA"/>
</dbReference>